<gene>
    <name evidence="1" type="ORF">E1262_28015</name>
</gene>
<proteinExistence type="predicted"/>
<dbReference type="EMBL" id="SMLB01000067">
    <property type="protein sequence ID" value="TDD64496.1"/>
    <property type="molecule type" value="Genomic_DNA"/>
</dbReference>
<organism evidence="1 2">
    <name type="scientific">Jiangella aurantiaca</name>
    <dbReference type="NCBI Taxonomy" id="2530373"/>
    <lineage>
        <taxon>Bacteria</taxon>
        <taxon>Bacillati</taxon>
        <taxon>Actinomycetota</taxon>
        <taxon>Actinomycetes</taxon>
        <taxon>Jiangellales</taxon>
        <taxon>Jiangellaceae</taxon>
        <taxon>Jiangella</taxon>
    </lineage>
</organism>
<name>A0A4R5A183_9ACTN</name>
<dbReference type="Proteomes" id="UP000295217">
    <property type="component" value="Unassembled WGS sequence"/>
</dbReference>
<keyword evidence="2" id="KW-1185">Reference proteome</keyword>
<accession>A0A4R5A183</accession>
<dbReference type="AlphaFoldDB" id="A0A4R5A183"/>
<sequence length="175" mass="19295">MVKVPEPDKREIITRAPFVDESVGEMVAHLLRGNAEIDVTITPEDSDGQRAGFFMNVKEARQLARALLEIADVAQAAMWTPRLLDEVRNRWLPGATDAEISARLNDLCEQRGGGIELLSPGLLYGQDGEALAAAAHREKVDRAEAAMDAARLSLTDMESVISDLRTIYREREAHS</sequence>
<comment type="caution">
    <text evidence="1">The sequence shown here is derived from an EMBL/GenBank/DDBJ whole genome shotgun (WGS) entry which is preliminary data.</text>
</comment>
<evidence type="ECO:0000313" key="1">
    <source>
        <dbReference type="EMBL" id="TDD64496.1"/>
    </source>
</evidence>
<evidence type="ECO:0000313" key="2">
    <source>
        <dbReference type="Proteomes" id="UP000295217"/>
    </source>
</evidence>
<reference evidence="1 2" key="1">
    <citation type="submission" date="2019-02" db="EMBL/GenBank/DDBJ databases">
        <title>Draft genome sequences of novel Actinobacteria.</title>
        <authorList>
            <person name="Sahin N."/>
            <person name="Ay H."/>
            <person name="Saygin H."/>
        </authorList>
    </citation>
    <scope>NUCLEOTIDE SEQUENCE [LARGE SCALE GENOMIC DNA]</scope>
    <source>
        <strain evidence="1 2">8K307</strain>
    </source>
</reference>
<protein>
    <submittedName>
        <fullName evidence="1">Uncharacterized protein</fullName>
    </submittedName>
</protein>